<dbReference type="KEGG" id="noj:EJ995_04260"/>
<evidence type="ECO:0000313" key="2">
    <source>
        <dbReference type="Proteomes" id="UP000279600"/>
    </source>
</evidence>
<name>A0A3S9MWJ2_9FLAO</name>
<proteinExistence type="predicted"/>
<dbReference type="Proteomes" id="UP000279600">
    <property type="component" value="Chromosome"/>
</dbReference>
<organism evidence="1 2">
    <name type="scientific">Nonlabens ponticola</name>
    <dbReference type="NCBI Taxonomy" id="2496866"/>
    <lineage>
        <taxon>Bacteria</taxon>
        <taxon>Pseudomonadati</taxon>
        <taxon>Bacteroidota</taxon>
        <taxon>Flavobacteriia</taxon>
        <taxon>Flavobacteriales</taxon>
        <taxon>Flavobacteriaceae</taxon>
        <taxon>Nonlabens</taxon>
    </lineage>
</organism>
<gene>
    <name evidence="1" type="ORF">EJ995_04260</name>
</gene>
<protein>
    <submittedName>
        <fullName evidence="1">Cell envelope biogenesis protein OmpA</fullName>
    </submittedName>
</protein>
<dbReference type="EMBL" id="CP034549">
    <property type="protein sequence ID" value="AZQ43483.1"/>
    <property type="molecule type" value="Genomic_DNA"/>
</dbReference>
<dbReference type="AlphaFoldDB" id="A0A3S9MWJ2"/>
<keyword evidence="2" id="KW-1185">Reference proteome</keyword>
<dbReference type="OrthoDB" id="5347798at2"/>
<accession>A0A3S9MWJ2</accession>
<evidence type="ECO:0000313" key="1">
    <source>
        <dbReference type="EMBL" id="AZQ43483.1"/>
    </source>
</evidence>
<reference evidence="1 2" key="1">
    <citation type="submission" date="2018-12" db="EMBL/GenBank/DDBJ databases">
        <title>Complete genome of Nonlabens sp. MJ115.</title>
        <authorList>
            <person name="Choi H.S."/>
            <person name="Jung J."/>
        </authorList>
    </citation>
    <scope>NUCLEOTIDE SEQUENCE [LARGE SCALE GENOMIC DNA]</scope>
    <source>
        <strain evidence="1 2">MJ115</strain>
    </source>
</reference>
<dbReference type="RefSeq" id="WP_126445933.1">
    <property type="nucleotide sequence ID" value="NZ_CP034549.1"/>
</dbReference>
<sequence length="277" mass="31685">MMEEADKLELLKHLLLTDERDYADSIAQKIEILEDTISTRSKLEEKLHPIIEDELKEFARNIPQELGPVITKTLKKQIAESRDEVVEALYPILGQMIKKYIAQEIKILSEKIDQKTKENLSFDSWKRRIISKFTGVKEHEIILSETASAKIDQVFVIDSDSGILLGSFFEKSTMDEDMVSGMLTAIKSFVEDAFLEHNQKLTSIEYDLYQIHLFNTPNYYIATAVSGTITERLESEIDDLALKVSAMINELKSKDNKEDLDSILIKIYSQNSVQISS</sequence>